<feature type="domain" description="HTH cro/C1-type" evidence="2">
    <location>
        <begin position="7"/>
        <end position="62"/>
    </location>
</feature>
<dbReference type="PROSITE" id="PS50943">
    <property type="entry name" value="HTH_CROC1"/>
    <property type="match status" value="1"/>
</dbReference>
<evidence type="ECO:0000256" key="1">
    <source>
        <dbReference type="ARBA" id="ARBA00023125"/>
    </source>
</evidence>
<name>A0A5B7T0D9_9LACO</name>
<dbReference type="AlphaFoldDB" id="A0A5B7T0D9"/>
<dbReference type="KEGG" id="lft:FG051_02290"/>
<dbReference type="Gene3D" id="1.10.260.40">
    <property type="entry name" value="lambda repressor-like DNA-binding domains"/>
    <property type="match status" value="1"/>
</dbReference>
<organism evidence="3 4">
    <name type="scientific">Companilactobacillus futsaii</name>
    <dbReference type="NCBI Taxonomy" id="938155"/>
    <lineage>
        <taxon>Bacteria</taxon>
        <taxon>Bacillati</taxon>
        <taxon>Bacillota</taxon>
        <taxon>Bacilli</taxon>
        <taxon>Lactobacillales</taxon>
        <taxon>Lactobacillaceae</taxon>
        <taxon>Companilactobacillus</taxon>
    </lineage>
</organism>
<dbReference type="InterPro" id="IPR001387">
    <property type="entry name" value="Cro/C1-type_HTH"/>
</dbReference>
<dbReference type="Proteomes" id="UP000310673">
    <property type="component" value="Chromosome"/>
</dbReference>
<evidence type="ECO:0000313" key="3">
    <source>
        <dbReference type="EMBL" id="QCX24004.1"/>
    </source>
</evidence>
<dbReference type="SUPFAM" id="SSF47413">
    <property type="entry name" value="lambda repressor-like DNA-binding domains"/>
    <property type="match status" value="1"/>
</dbReference>
<dbReference type="InterPro" id="IPR010982">
    <property type="entry name" value="Lambda_DNA-bd_dom_sf"/>
</dbReference>
<dbReference type="SMART" id="SM00530">
    <property type="entry name" value="HTH_XRE"/>
    <property type="match status" value="1"/>
</dbReference>
<keyword evidence="1" id="KW-0238">DNA-binding</keyword>
<proteinExistence type="predicted"/>
<dbReference type="InterPro" id="IPR050807">
    <property type="entry name" value="TransReg_Diox_bact_type"/>
</dbReference>
<dbReference type="GO" id="GO:0005829">
    <property type="term" value="C:cytosol"/>
    <property type="evidence" value="ECO:0007669"/>
    <property type="project" value="TreeGrafter"/>
</dbReference>
<dbReference type="PANTHER" id="PTHR46797:SF1">
    <property type="entry name" value="METHYLPHOSPHONATE SYNTHASE"/>
    <property type="match status" value="1"/>
</dbReference>
<dbReference type="CDD" id="cd00093">
    <property type="entry name" value="HTH_XRE"/>
    <property type="match status" value="1"/>
</dbReference>
<gene>
    <name evidence="3" type="ORF">FG051_02290</name>
</gene>
<dbReference type="GO" id="GO:0003700">
    <property type="term" value="F:DNA-binding transcription factor activity"/>
    <property type="evidence" value="ECO:0007669"/>
    <property type="project" value="TreeGrafter"/>
</dbReference>
<accession>A0A5B7T0D9</accession>
<dbReference type="PANTHER" id="PTHR46797">
    <property type="entry name" value="HTH-TYPE TRANSCRIPTIONAL REGULATOR"/>
    <property type="match status" value="1"/>
</dbReference>
<dbReference type="Pfam" id="PF01381">
    <property type="entry name" value="HTH_3"/>
    <property type="match status" value="1"/>
</dbReference>
<dbReference type="GO" id="GO:0003677">
    <property type="term" value="F:DNA binding"/>
    <property type="evidence" value="ECO:0007669"/>
    <property type="project" value="UniProtKB-KW"/>
</dbReference>
<evidence type="ECO:0000259" key="2">
    <source>
        <dbReference type="PROSITE" id="PS50943"/>
    </source>
</evidence>
<dbReference type="RefSeq" id="WP_057816090.1">
    <property type="nucleotide sequence ID" value="NZ_CP040736.1"/>
</dbReference>
<sequence>MLDLKKIRDRRIKKGISQEEMAKAIGRYSRTTYTRIENGEVSLKASELEALAKALDVPINYFFDDNSEKNSHKMLT</sequence>
<reference evidence="3 4" key="1">
    <citation type="submission" date="2019-05" db="EMBL/GenBank/DDBJ databases">
        <title>Genome Sequence of Lactobacillus futsaii Y97, a Potential Probiotic Strain Isolated from the Futsai of Taiwan.</title>
        <authorList>
            <person name="Du X."/>
        </authorList>
    </citation>
    <scope>NUCLEOTIDE SEQUENCE [LARGE SCALE GENOMIC DNA]</scope>
    <source>
        <strain evidence="3 4">Y97</strain>
    </source>
</reference>
<dbReference type="EMBL" id="CP040736">
    <property type="protein sequence ID" value="QCX24004.1"/>
    <property type="molecule type" value="Genomic_DNA"/>
</dbReference>
<protein>
    <submittedName>
        <fullName evidence="3">Helix-turn-helix transcriptional regulator</fullName>
    </submittedName>
</protein>
<evidence type="ECO:0000313" key="4">
    <source>
        <dbReference type="Proteomes" id="UP000310673"/>
    </source>
</evidence>
<dbReference type="STRING" id="1423818.FC88_GL001852"/>